<keyword evidence="2" id="KW-1185">Reference proteome</keyword>
<dbReference type="Pfam" id="PF08238">
    <property type="entry name" value="Sel1"/>
    <property type="match status" value="12"/>
</dbReference>
<dbReference type="EMBL" id="JAEQMG010000187">
    <property type="protein sequence ID" value="MBK6090196.1"/>
    <property type="molecule type" value="Genomic_DNA"/>
</dbReference>
<dbReference type="AlphaFoldDB" id="A0A935C4D2"/>
<dbReference type="PANTHER" id="PTHR11102">
    <property type="entry name" value="SEL-1-LIKE PROTEIN"/>
    <property type="match status" value="1"/>
</dbReference>
<dbReference type="InterPro" id="IPR050767">
    <property type="entry name" value="Sel1_AlgK"/>
</dbReference>
<dbReference type="InterPro" id="IPR048102">
    <property type="entry name" value="MobP3"/>
</dbReference>
<dbReference type="PANTHER" id="PTHR11102:SF160">
    <property type="entry name" value="ERAD-ASSOCIATED E3 UBIQUITIN-PROTEIN LIGASE COMPONENT HRD3"/>
    <property type="match status" value="1"/>
</dbReference>
<dbReference type="InterPro" id="IPR041073">
    <property type="entry name" value="MobL"/>
</dbReference>
<comment type="caution">
    <text evidence="1">The sequence shown here is derived from an EMBL/GenBank/DDBJ whole genome shotgun (WGS) entry which is preliminary data.</text>
</comment>
<name>A0A935C4D2_9FIRM</name>
<proteinExistence type="predicted"/>
<dbReference type="Gene3D" id="1.25.40.10">
    <property type="entry name" value="Tetratricopeptide repeat domain"/>
    <property type="match status" value="4"/>
</dbReference>
<dbReference type="NCBIfam" id="NF041499">
    <property type="entry name" value="MobP3"/>
    <property type="match status" value="1"/>
</dbReference>
<sequence>MARIVTKFKYLKSDRKQSAGGYAKYIATREGVEKIDSSQVFAPASVKQQELIDKLLTDFPDAANSLEYQDYTAKKTIGTASEFISRTIEDNSYEISGRETYAKYIATRPRAEKFGRHGLFTDKGVPVNLSVVQRELNEHQGNIWTAIISLRREDAERLDYNNGARWRDMLRSKTIEMAKNMKINIKNLRWYAAFHNESHHPHVHLIIYSVNPEEGYLTEKGIENLRSAFAREIFAQDLVSIYSKQTESRDKLRADSKSIVTEIVSQINSGDYDNPTVENLLRQLSDKLSRVSGKKQYGYLKAEVKDLVDNIIIELSKDERIANLYDIWYGQREEVLRTYTDTLPERIPLVDNDTFKPIKNHVITEALKIKSGSLYDEDFDSSADSTVSVLETVPEEPMVDTESADFDELDKRVFTNRSWWTKEYKQARRYLYGNKKVKPDFKKAMELLLLEAEKGNGFAMHDLAKMYLDGLGVPNDESGAEEYFAKALRAFLNKLPSEKKPAYMQYRIGKMYQQGYGTEQNYTEAASWFQKSVDLGNQYAAYSLASLYYYGNGVEQDYHRAFELYRFAAEKGNAYAQYQLAQMLNEGIGTVKNVSSAREWYRKAYNGFLAIERNMADDKLYYRLGQMNHNGIGTEVNLDNARLYFEMADKLKNTNAAFGLGKLYLREDYSGYNPLKAVDYLEKAANANNSYAQFLLGKLYLQGDIIGQDSDLALKYLTASAENVNVGAMYYLGKELLLGENLTKDVSQGFDWLVKAMDSGNQYAKFLLAKEYLSGDNIPRYSDIAVQLLEELSAENFEYAEYQLGKLYYQGEEVPQDINRAIYHLEKAFAVGNEYAAYQLGKIYLNDIHDTDKAVFYLKAAAEEDNPYAQYQLGKLYLYGNGVEKNVELAYEYLIESAKNGNPYALQLLNSHSKGRGASVAMCSMSLLHHLSRIIQNQIEQNRRRRKVKTDRKTRQKIDDKKFGLGLH</sequence>
<evidence type="ECO:0000313" key="2">
    <source>
        <dbReference type="Proteomes" id="UP000633365"/>
    </source>
</evidence>
<gene>
    <name evidence="1" type="ORF">JKK62_16355</name>
</gene>
<organism evidence="1 2">
    <name type="scientific">Ruminococcus difficilis</name>
    <dbReference type="NCBI Taxonomy" id="2763069"/>
    <lineage>
        <taxon>Bacteria</taxon>
        <taxon>Bacillati</taxon>
        <taxon>Bacillota</taxon>
        <taxon>Clostridia</taxon>
        <taxon>Eubacteriales</taxon>
        <taxon>Oscillospiraceae</taxon>
        <taxon>Ruminococcus</taxon>
    </lineage>
</organism>
<dbReference type="InterPro" id="IPR006597">
    <property type="entry name" value="Sel1-like"/>
</dbReference>
<protein>
    <submittedName>
        <fullName evidence="1">SEL1-like repeat protein</fullName>
    </submittedName>
</protein>
<dbReference type="RefSeq" id="WP_201428868.1">
    <property type="nucleotide sequence ID" value="NZ_JAEQMG010000187.1"/>
</dbReference>
<reference evidence="1" key="1">
    <citation type="submission" date="2021-01" db="EMBL/GenBank/DDBJ databases">
        <title>Genome public.</title>
        <authorList>
            <person name="Liu C."/>
            <person name="Sun Q."/>
        </authorList>
    </citation>
    <scope>NUCLEOTIDE SEQUENCE</scope>
    <source>
        <strain evidence="1">M6</strain>
    </source>
</reference>
<evidence type="ECO:0000313" key="1">
    <source>
        <dbReference type="EMBL" id="MBK6090196.1"/>
    </source>
</evidence>
<dbReference type="Proteomes" id="UP000633365">
    <property type="component" value="Unassembled WGS sequence"/>
</dbReference>
<dbReference type="SUPFAM" id="SSF81901">
    <property type="entry name" value="HCP-like"/>
    <property type="match status" value="4"/>
</dbReference>
<dbReference type="SMART" id="SM00671">
    <property type="entry name" value="SEL1"/>
    <property type="match status" value="13"/>
</dbReference>
<dbReference type="InterPro" id="IPR011990">
    <property type="entry name" value="TPR-like_helical_dom_sf"/>
</dbReference>
<accession>A0A935C4D2</accession>
<dbReference type="Pfam" id="PF18555">
    <property type="entry name" value="MobL"/>
    <property type="match status" value="1"/>
</dbReference>